<sequence length="76" mass="8889">MAACSPLWTIIGLRIRQESLWNPKTSVLVSALCLCKRRFFDLTVEEFSTSRISDIEFPNVRQHKMFTISTRFQFCS</sequence>
<reference evidence="1 2" key="1">
    <citation type="submission" date="2024-05" db="EMBL/GenBank/DDBJ databases">
        <title>The nuclear and mitochondrial genome assemblies of Tetragonisca angustula (Apidae: Meliponini), a tiny yet remarkable pollinator in the Neotropics.</title>
        <authorList>
            <person name="Ferrari R."/>
            <person name="Ricardo P.C."/>
            <person name="Dias F.C."/>
            <person name="Araujo N.S."/>
            <person name="Soares D.O."/>
            <person name="Zhou Q.-S."/>
            <person name="Zhu C.-D."/>
            <person name="Coutinho L."/>
            <person name="Airas M.C."/>
            <person name="Batista T.M."/>
        </authorList>
    </citation>
    <scope>NUCLEOTIDE SEQUENCE [LARGE SCALE GENOMIC DNA]</scope>
    <source>
        <strain evidence="1">ASF017062</strain>
        <tissue evidence="1">Abdomen</tissue>
    </source>
</reference>
<gene>
    <name evidence="1" type="ORF">QLX08_008083</name>
</gene>
<comment type="caution">
    <text evidence="1">The sequence shown here is derived from an EMBL/GenBank/DDBJ whole genome shotgun (WGS) entry which is preliminary data.</text>
</comment>
<proteinExistence type="predicted"/>
<dbReference type="EMBL" id="JAWNGG020000169">
    <property type="protein sequence ID" value="KAK9298720.1"/>
    <property type="molecule type" value="Genomic_DNA"/>
</dbReference>
<dbReference type="AlphaFoldDB" id="A0AAW0ZM63"/>
<name>A0AAW0ZM63_9HYME</name>
<evidence type="ECO:0000313" key="2">
    <source>
        <dbReference type="Proteomes" id="UP001432146"/>
    </source>
</evidence>
<accession>A0AAW0ZM63</accession>
<evidence type="ECO:0000313" key="1">
    <source>
        <dbReference type="EMBL" id="KAK9298720.1"/>
    </source>
</evidence>
<keyword evidence="2" id="KW-1185">Reference proteome</keyword>
<protein>
    <submittedName>
        <fullName evidence="1">Uncharacterized protein</fullName>
    </submittedName>
</protein>
<organism evidence="1 2">
    <name type="scientific">Tetragonisca angustula</name>
    <dbReference type="NCBI Taxonomy" id="166442"/>
    <lineage>
        <taxon>Eukaryota</taxon>
        <taxon>Metazoa</taxon>
        <taxon>Ecdysozoa</taxon>
        <taxon>Arthropoda</taxon>
        <taxon>Hexapoda</taxon>
        <taxon>Insecta</taxon>
        <taxon>Pterygota</taxon>
        <taxon>Neoptera</taxon>
        <taxon>Endopterygota</taxon>
        <taxon>Hymenoptera</taxon>
        <taxon>Apocrita</taxon>
        <taxon>Aculeata</taxon>
        <taxon>Apoidea</taxon>
        <taxon>Anthophila</taxon>
        <taxon>Apidae</taxon>
        <taxon>Tetragonisca</taxon>
    </lineage>
</organism>
<dbReference type="Proteomes" id="UP001432146">
    <property type="component" value="Unassembled WGS sequence"/>
</dbReference>